<dbReference type="InterPro" id="IPR029069">
    <property type="entry name" value="HotDog_dom_sf"/>
</dbReference>
<dbReference type="Proteomes" id="UP000660110">
    <property type="component" value="Unassembled WGS sequence"/>
</dbReference>
<dbReference type="EMBL" id="BMEL01000003">
    <property type="protein sequence ID" value="GGF25375.1"/>
    <property type="molecule type" value="Genomic_DNA"/>
</dbReference>
<organism evidence="1 2">
    <name type="scientific">Halobacillus andaensis</name>
    <dbReference type="NCBI Taxonomy" id="1176239"/>
    <lineage>
        <taxon>Bacteria</taxon>
        <taxon>Bacillati</taxon>
        <taxon>Bacillota</taxon>
        <taxon>Bacilli</taxon>
        <taxon>Bacillales</taxon>
        <taxon>Bacillaceae</taxon>
        <taxon>Halobacillus</taxon>
    </lineage>
</organism>
<evidence type="ECO:0008006" key="3">
    <source>
        <dbReference type="Google" id="ProtNLM"/>
    </source>
</evidence>
<proteinExistence type="predicted"/>
<evidence type="ECO:0000313" key="1">
    <source>
        <dbReference type="EMBL" id="GGF25375.1"/>
    </source>
</evidence>
<gene>
    <name evidence="1" type="ORF">GCM10010954_25330</name>
</gene>
<dbReference type="Gene3D" id="3.10.129.10">
    <property type="entry name" value="Hotdog Thioesterase"/>
    <property type="match status" value="1"/>
</dbReference>
<name>A0A917EX96_HALAA</name>
<accession>A0A917EX96</accession>
<dbReference type="SUPFAM" id="SSF54637">
    <property type="entry name" value="Thioesterase/thiol ester dehydrase-isomerase"/>
    <property type="match status" value="1"/>
</dbReference>
<protein>
    <recommendedName>
        <fullName evidence="3">N-terminal of MaoC-like dehydratase domain-containing protein</fullName>
    </recommendedName>
</protein>
<dbReference type="AlphaFoldDB" id="A0A917EX96"/>
<keyword evidence="2" id="KW-1185">Reference proteome</keyword>
<comment type="caution">
    <text evidence="1">The sequence shown here is derived from an EMBL/GenBank/DDBJ whole genome shotgun (WGS) entry which is preliminary data.</text>
</comment>
<reference evidence="1" key="2">
    <citation type="submission" date="2020-09" db="EMBL/GenBank/DDBJ databases">
        <authorList>
            <person name="Sun Q."/>
            <person name="Zhou Y."/>
        </authorList>
    </citation>
    <scope>NUCLEOTIDE SEQUENCE</scope>
    <source>
        <strain evidence="1">CGMCC 1.12153</strain>
    </source>
</reference>
<reference evidence="1" key="1">
    <citation type="journal article" date="2014" name="Int. J. Syst. Evol. Microbiol.">
        <title>Complete genome sequence of Corynebacterium casei LMG S-19264T (=DSM 44701T), isolated from a smear-ripened cheese.</title>
        <authorList>
            <consortium name="US DOE Joint Genome Institute (JGI-PGF)"/>
            <person name="Walter F."/>
            <person name="Albersmeier A."/>
            <person name="Kalinowski J."/>
            <person name="Ruckert C."/>
        </authorList>
    </citation>
    <scope>NUCLEOTIDE SEQUENCE</scope>
    <source>
        <strain evidence="1">CGMCC 1.12153</strain>
    </source>
</reference>
<sequence>MNNEFFRPVFTGEQITCELIIEHIEQGDGVKKVEMSTVYRNQENEEVMSGSSYGTIKDR</sequence>
<evidence type="ECO:0000313" key="2">
    <source>
        <dbReference type="Proteomes" id="UP000660110"/>
    </source>
</evidence>